<gene>
    <name evidence="10" type="ORF">ATJ97_3800</name>
</gene>
<dbReference type="Pfam" id="PF21694">
    <property type="entry name" value="DNA_pol3_delta_C"/>
    <property type="match status" value="1"/>
</dbReference>
<dbReference type="Gene3D" id="3.40.50.300">
    <property type="entry name" value="P-loop containing nucleotide triphosphate hydrolases"/>
    <property type="match status" value="1"/>
</dbReference>
<dbReference type="InterPro" id="IPR005790">
    <property type="entry name" value="DNA_polIII_delta"/>
</dbReference>
<evidence type="ECO:0000256" key="4">
    <source>
        <dbReference type="ARBA" id="ARBA00022705"/>
    </source>
</evidence>
<dbReference type="InterPro" id="IPR027417">
    <property type="entry name" value="P-loop_NTPase"/>
</dbReference>
<protein>
    <recommendedName>
        <fullName evidence="1">DNA-directed DNA polymerase</fullName>
        <ecNumber evidence="1">2.7.7.7</ecNumber>
    </recommendedName>
</protein>
<dbReference type="PANTHER" id="PTHR34388:SF1">
    <property type="entry name" value="DNA POLYMERASE III SUBUNIT DELTA"/>
    <property type="match status" value="1"/>
</dbReference>
<comment type="caution">
    <text evidence="10">The sequence shown here is derived from an EMBL/GenBank/DDBJ whole genome shotgun (WGS) entry which is preliminary data.</text>
</comment>
<dbReference type="Gene3D" id="1.20.272.10">
    <property type="match status" value="1"/>
</dbReference>
<evidence type="ECO:0000256" key="2">
    <source>
        <dbReference type="ARBA" id="ARBA00022679"/>
    </source>
</evidence>
<evidence type="ECO:0000256" key="6">
    <source>
        <dbReference type="ARBA" id="ARBA00034754"/>
    </source>
</evidence>
<sequence length="343" mass="36236">MSAARGRLGGVPPARRKSTPSLTWDQVEIAPVVLVRGTEGLLADRAVDRLLDQAREADPQVEVTHLEAAAYESGQLEMVASPSLFGERRCVIVEGAEAMTDAFLDDALTYLRAVPEDVWLILRHNGGTRGKKLLDTVASGGHPVVMCDPVKRDSDKADFVRADFRRARRRIDPDAVQALVEATGADLRELGAATSQLIADTTGTVSTDVVLRYYGGRVEASGFRVADAAVAGQAGEAVALLRHAVATGTGPVPIVAALAMKLRTLAKVAATRGRSGVSVGELGLAPWQVDRARRELGDWTPEGLATAITAVAAADAEVKGLGRDPVFAVERAVLKVAAARGRR</sequence>
<dbReference type="SUPFAM" id="SSF48019">
    <property type="entry name" value="post-AAA+ oligomerization domain-like"/>
    <property type="match status" value="1"/>
</dbReference>
<dbReference type="NCBIfam" id="TIGR01128">
    <property type="entry name" value="holA"/>
    <property type="match status" value="1"/>
</dbReference>
<evidence type="ECO:0000313" key="11">
    <source>
        <dbReference type="Proteomes" id="UP000222106"/>
    </source>
</evidence>
<accession>A0A2A9ESL4</accession>
<evidence type="ECO:0000256" key="7">
    <source>
        <dbReference type="ARBA" id="ARBA00049244"/>
    </source>
</evidence>
<evidence type="ECO:0000256" key="1">
    <source>
        <dbReference type="ARBA" id="ARBA00012417"/>
    </source>
</evidence>
<evidence type="ECO:0000313" key="10">
    <source>
        <dbReference type="EMBL" id="PFG41252.1"/>
    </source>
</evidence>
<evidence type="ECO:0000259" key="9">
    <source>
        <dbReference type="Pfam" id="PF21694"/>
    </source>
</evidence>
<dbReference type="SUPFAM" id="SSF52540">
    <property type="entry name" value="P-loop containing nucleoside triphosphate hydrolases"/>
    <property type="match status" value="1"/>
</dbReference>
<evidence type="ECO:0000256" key="3">
    <source>
        <dbReference type="ARBA" id="ARBA00022695"/>
    </source>
</evidence>
<dbReference type="GO" id="GO:0009360">
    <property type="term" value="C:DNA polymerase III complex"/>
    <property type="evidence" value="ECO:0007669"/>
    <property type="project" value="TreeGrafter"/>
</dbReference>
<keyword evidence="2" id="KW-0808">Transferase</keyword>
<keyword evidence="5" id="KW-0239">DNA-directed DNA polymerase</keyword>
<dbReference type="GO" id="GO:0006261">
    <property type="term" value="P:DNA-templated DNA replication"/>
    <property type="evidence" value="ECO:0007669"/>
    <property type="project" value="TreeGrafter"/>
</dbReference>
<dbReference type="Proteomes" id="UP000222106">
    <property type="component" value="Unassembled WGS sequence"/>
</dbReference>
<proteinExistence type="inferred from homology"/>
<keyword evidence="3" id="KW-0548">Nucleotidyltransferase</keyword>
<keyword evidence="11" id="KW-1185">Reference proteome</keyword>
<keyword evidence="4" id="KW-0235">DNA replication</keyword>
<evidence type="ECO:0000256" key="8">
    <source>
        <dbReference type="SAM" id="MobiDB-lite"/>
    </source>
</evidence>
<comment type="similarity">
    <text evidence="6">Belongs to the DNA polymerase HolA subunit family.</text>
</comment>
<dbReference type="GO" id="GO:0003887">
    <property type="term" value="F:DNA-directed DNA polymerase activity"/>
    <property type="evidence" value="ECO:0007669"/>
    <property type="project" value="UniProtKB-KW"/>
</dbReference>
<dbReference type="InterPro" id="IPR048466">
    <property type="entry name" value="DNA_pol3_delta-like_C"/>
</dbReference>
<reference evidence="10 11" key="1">
    <citation type="submission" date="2017-10" db="EMBL/GenBank/DDBJ databases">
        <title>Sequencing the genomes of 1000 actinobacteria strains.</title>
        <authorList>
            <person name="Klenk H.-P."/>
        </authorList>
    </citation>
    <scope>NUCLEOTIDE SEQUENCE [LARGE SCALE GENOMIC DNA]</scope>
    <source>
        <strain evidence="10 11">DSM 21838</strain>
    </source>
</reference>
<name>A0A2A9ESL4_9MICO</name>
<feature type="domain" description="DNA polymerase III delta subunit-like C-terminal" evidence="9">
    <location>
        <begin position="221"/>
        <end position="335"/>
    </location>
</feature>
<organism evidence="10 11">
    <name type="scientific">Georgenia soli</name>
    <dbReference type="NCBI Taxonomy" id="638953"/>
    <lineage>
        <taxon>Bacteria</taxon>
        <taxon>Bacillati</taxon>
        <taxon>Actinomycetota</taxon>
        <taxon>Actinomycetes</taxon>
        <taxon>Micrococcales</taxon>
        <taxon>Bogoriellaceae</taxon>
        <taxon>Georgenia</taxon>
    </lineage>
</organism>
<feature type="region of interest" description="Disordered" evidence="8">
    <location>
        <begin position="1"/>
        <end position="20"/>
    </location>
</feature>
<evidence type="ECO:0000256" key="5">
    <source>
        <dbReference type="ARBA" id="ARBA00022932"/>
    </source>
</evidence>
<dbReference type="EC" id="2.7.7.7" evidence="1"/>
<dbReference type="InterPro" id="IPR008921">
    <property type="entry name" value="DNA_pol3_clamp-load_cplx_C"/>
</dbReference>
<dbReference type="EMBL" id="PDJI01000004">
    <property type="protein sequence ID" value="PFG41252.1"/>
    <property type="molecule type" value="Genomic_DNA"/>
</dbReference>
<dbReference type="PANTHER" id="PTHR34388">
    <property type="entry name" value="DNA POLYMERASE III SUBUNIT DELTA"/>
    <property type="match status" value="1"/>
</dbReference>
<dbReference type="AlphaFoldDB" id="A0A2A9ESL4"/>
<dbReference type="GO" id="GO:0003677">
    <property type="term" value="F:DNA binding"/>
    <property type="evidence" value="ECO:0007669"/>
    <property type="project" value="InterPro"/>
</dbReference>
<comment type="catalytic activity">
    <reaction evidence="7">
        <text>DNA(n) + a 2'-deoxyribonucleoside 5'-triphosphate = DNA(n+1) + diphosphate</text>
        <dbReference type="Rhea" id="RHEA:22508"/>
        <dbReference type="Rhea" id="RHEA-COMP:17339"/>
        <dbReference type="Rhea" id="RHEA-COMP:17340"/>
        <dbReference type="ChEBI" id="CHEBI:33019"/>
        <dbReference type="ChEBI" id="CHEBI:61560"/>
        <dbReference type="ChEBI" id="CHEBI:173112"/>
        <dbReference type="EC" id="2.7.7.7"/>
    </reaction>
</comment>